<gene>
    <name evidence="2" type="ORF">F444_12988</name>
</gene>
<feature type="coiled-coil region" evidence="1">
    <location>
        <begin position="78"/>
        <end position="105"/>
    </location>
</feature>
<dbReference type="Proteomes" id="UP000028582">
    <property type="component" value="Unassembled WGS sequence"/>
</dbReference>
<keyword evidence="1" id="KW-0175">Coiled coil</keyword>
<organism evidence="2 3">
    <name type="scientific">Phytophthora nicotianae P1976</name>
    <dbReference type="NCBI Taxonomy" id="1317066"/>
    <lineage>
        <taxon>Eukaryota</taxon>
        <taxon>Sar</taxon>
        <taxon>Stramenopiles</taxon>
        <taxon>Oomycota</taxon>
        <taxon>Peronosporomycetes</taxon>
        <taxon>Peronosporales</taxon>
        <taxon>Peronosporaceae</taxon>
        <taxon>Phytophthora</taxon>
    </lineage>
</organism>
<evidence type="ECO:0000313" key="3">
    <source>
        <dbReference type="Proteomes" id="UP000028582"/>
    </source>
</evidence>
<accession>A0A080ZV82</accession>
<name>A0A080ZV82_PHYNI</name>
<dbReference type="OrthoDB" id="97966at2759"/>
<dbReference type="EMBL" id="ANJA01002314">
    <property type="protein sequence ID" value="ETO70543.1"/>
    <property type="molecule type" value="Genomic_DNA"/>
</dbReference>
<protein>
    <submittedName>
        <fullName evidence="2">Uncharacterized protein</fullName>
    </submittedName>
</protein>
<proteinExistence type="predicted"/>
<dbReference type="AlphaFoldDB" id="A0A080ZV82"/>
<sequence length="409" mass="46843">MDGDNAIPVAMSELMELLEDIENYQQDGVPNTWSERTAQTETAESESVLLKNRIHTRPRPRRKRIRKVGSVPYSTDLQRRRRSELLSLRSEAQELERKLLELQQQPSGVKTKVSCQPKWQNLATSVCQQREKAESTNRELKKILSNRFSFIASIQTLLRRNDLLEGIKTLSENSMQLLTQPGTANSLLKEISDSLEQMLPRADSVFPALDSYMAVALKTHKKHHEVRGTMGDNCVETISVTPMPCSIAKSGMILWQQLINRKDTEPDKLYRFIRASRDTALEMSFTLPLSDETKRLWYVDAVSSYRKYEEENRFVLVGKTTWRFRAGGLEFETLHWTVISPSPTQTPQLQASVVKSCNRLQVTHLDPSSLQAIDARHMLLTSIGSRLRRFMKTVQDRLLHCATDPSNLD</sequence>
<evidence type="ECO:0000313" key="2">
    <source>
        <dbReference type="EMBL" id="ETO70543.1"/>
    </source>
</evidence>
<evidence type="ECO:0000256" key="1">
    <source>
        <dbReference type="SAM" id="Coils"/>
    </source>
</evidence>
<reference evidence="2 3" key="1">
    <citation type="submission" date="2013-11" db="EMBL/GenBank/DDBJ databases">
        <title>The Genome Sequence of Phytophthora parasitica P1976.</title>
        <authorList>
            <consortium name="The Broad Institute Genomics Platform"/>
            <person name="Russ C."/>
            <person name="Tyler B."/>
            <person name="Panabieres F."/>
            <person name="Shan W."/>
            <person name="Tripathy S."/>
            <person name="Grunwald N."/>
            <person name="Machado M."/>
            <person name="Johnson C.S."/>
            <person name="Walker B."/>
            <person name="Young S."/>
            <person name="Zeng Q."/>
            <person name="Gargeya S."/>
            <person name="Fitzgerald M."/>
            <person name="Haas B."/>
            <person name="Abouelleil A."/>
            <person name="Allen A.W."/>
            <person name="Alvarado L."/>
            <person name="Arachchi H.M."/>
            <person name="Berlin A.M."/>
            <person name="Chapman S.B."/>
            <person name="Gainer-Dewar J."/>
            <person name="Goldberg J."/>
            <person name="Griggs A."/>
            <person name="Gujja S."/>
            <person name="Hansen M."/>
            <person name="Howarth C."/>
            <person name="Imamovic A."/>
            <person name="Ireland A."/>
            <person name="Larimer J."/>
            <person name="McCowan C."/>
            <person name="Murphy C."/>
            <person name="Pearson M."/>
            <person name="Poon T.W."/>
            <person name="Priest M."/>
            <person name="Roberts A."/>
            <person name="Saif S."/>
            <person name="Shea T."/>
            <person name="Sisk P."/>
            <person name="Sykes S."/>
            <person name="Wortman J."/>
            <person name="Nusbaum C."/>
            <person name="Birren B."/>
        </authorList>
    </citation>
    <scope>NUCLEOTIDE SEQUENCE [LARGE SCALE GENOMIC DNA]</scope>
    <source>
        <strain evidence="2 3">P1976</strain>
    </source>
</reference>
<comment type="caution">
    <text evidence="2">The sequence shown here is derived from an EMBL/GenBank/DDBJ whole genome shotgun (WGS) entry which is preliminary data.</text>
</comment>